<organism evidence="1">
    <name type="scientific">uncultured Caudovirales phage</name>
    <dbReference type="NCBI Taxonomy" id="2100421"/>
    <lineage>
        <taxon>Viruses</taxon>
        <taxon>Duplodnaviria</taxon>
        <taxon>Heunggongvirae</taxon>
        <taxon>Uroviricota</taxon>
        <taxon>Caudoviricetes</taxon>
        <taxon>Peduoviridae</taxon>
        <taxon>Maltschvirus</taxon>
        <taxon>Maltschvirus maltsch</taxon>
    </lineage>
</organism>
<protein>
    <submittedName>
        <fullName evidence="1">Uncharacterized protein</fullName>
    </submittedName>
</protein>
<gene>
    <name evidence="1" type="ORF">UFOVP787_143</name>
</gene>
<name>A0A6J5P5P6_9CAUD</name>
<reference evidence="1" key="1">
    <citation type="submission" date="2020-04" db="EMBL/GenBank/DDBJ databases">
        <authorList>
            <person name="Chiriac C."/>
            <person name="Salcher M."/>
            <person name="Ghai R."/>
            <person name="Kavagutti S V."/>
        </authorList>
    </citation>
    <scope>NUCLEOTIDE SEQUENCE</scope>
</reference>
<proteinExistence type="predicted"/>
<sequence>MEAFVYCWTDKAALIASRIGSKHSEEWKQIVKLGWEKRRANKLKKTGDSN</sequence>
<dbReference type="EMBL" id="LR796734">
    <property type="protein sequence ID" value="CAB4162844.1"/>
    <property type="molecule type" value="Genomic_DNA"/>
</dbReference>
<accession>A0A6J5P5P6</accession>
<evidence type="ECO:0000313" key="1">
    <source>
        <dbReference type="EMBL" id="CAB4162844.1"/>
    </source>
</evidence>